<accession>A0A9X7FXX3</accession>
<dbReference type="Proteomes" id="UP000226106">
    <property type="component" value="Unassembled WGS sequence"/>
</dbReference>
<evidence type="ECO:0000313" key="2">
    <source>
        <dbReference type="Proteomes" id="UP000226106"/>
    </source>
</evidence>
<evidence type="ECO:0000313" key="1">
    <source>
        <dbReference type="EMBL" id="PFT50861.1"/>
    </source>
</evidence>
<organism evidence="1 2">
    <name type="scientific">Bacillus thuringiensis</name>
    <dbReference type="NCBI Taxonomy" id="1428"/>
    <lineage>
        <taxon>Bacteria</taxon>
        <taxon>Bacillati</taxon>
        <taxon>Bacillota</taxon>
        <taxon>Bacilli</taxon>
        <taxon>Bacillales</taxon>
        <taxon>Bacillaceae</taxon>
        <taxon>Bacillus</taxon>
        <taxon>Bacillus cereus group</taxon>
    </lineage>
</organism>
<name>A0A9X7FXX3_BACTU</name>
<reference evidence="1 2" key="1">
    <citation type="submission" date="2017-09" db="EMBL/GenBank/DDBJ databases">
        <title>Large-scale bioinformatics analysis of Bacillus genomes uncovers conserved roles of natural products in bacterial physiology.</title>
        <authorList>
            <consortium name="Agbiome Team Llc"/>
            <person name="Bleich R.M."/>
            <person name="Grubbs K.J."/>
            <person name="Santa Maria K.C."/>
            <person name="Allen S.E."/>
            <person name="Farag S."/>
            <person name="Shank E.A."/>
            <person name="Bowers A."/>
        </authorList>
    </citation>
    <scope>NUCLEOTIDE SEQUENCE [LARGE SCALE GENOMIC DNA]</scope>
    <source>
        <strain evidence="1 2">AFS065400</strain>
    </source>
</reference>
<protein>
    <submittedName>
        <fullName evidence="1">Uncharacterized protein</fullName>
    </submittedName>
</protein>
<gene>
    <name evidence="1" type="ORF">COK72_02310</name>
</gene>
<proteinExistence type="predicted"/>
<sequence>MQWGNTNKPKYLSFVFGREWDKEDFKFFSFRKTPLGWAMNIWRFAIDYDNYANVKPRRYRG</sequence>
<dbReference type="AlphaFoldDB" id="A0A9X7FXX3"/>
<dbReference type="RefSeq" id="WP_098640144.1">
    <property type="nucleotide sequence ID" value="NZ_NVCO01000007.1"/>
</dbReference>
<comment type="caution">
    <text evidence="1">The sequence shown here is derived from an EMBL/GenBank/DDBJ whole genome shotgun (WGS) entry which is preliminary data.</text>
</comment>
<dbReference type="EMBL" id="NVCO01000007">
    <property type="protein sequence ID" value="PFT50861.1"/>
    <property type="molecule type" value="Genomic_DNA"/>
</dbReference>